<reference evidence="1 2" key="1">
    <citation type="submission" date="2021-05" db="EMBL/GenBank/DDBJ databases">
        <title>Genome Assembly of Synthetic Allotetraploid Brassica napus Reveals Homoeologous Exchanges between Subgenomes.</title>
        <authorList>
            <person name="Davis J.T."/>
        </authorList>
    </citation>
    <scope>NUCLEOTIDE SEQUENCE [LARGE SCALE GENOMIC DNA]</scope>
    <source>
        <strain evidence="2">cv. Da-Ae</strain>
        <tissue evidence="1">Seedling</tissue>
    </source>
</reference>
<comment type="caution">
    <text evidence="1">The sequence shown here is derived from an EMBL/GenBank/DDBJ whole genome shotgun (WGS) entry which is preliminary data.</text>
</comment>
<name>A0ABQ8BM95_BRANA</name>
<evidence type="ECO:0000313" key="1">
    <source>
        <dbReference type="EMBL" id="KAH0905910.1"/>
    </source>
</evidence>
<sequence length="17" mass="2030">MKHCLEIWKKLLGSTKD</sequence>
<accession>A0ABQ8BM95</accession>
<organism evidence="1 2">
    <name type="scientific">Brassica napus</name>
    <name type="common">Rape</name>
    <dbReference type="NCBI Taxonomy" id="3708"/>
    <lineage>
        <taxon>Eukaryota</taxon>
        <taxon>Viridiplantae</taxon>
        <taxon>Streptophyta</taxon>
        <taxon>Embryophyta</taxon>
        <taxon>Tracheophyta</taxon>
        <taxon>Spermatophyta</taxon>
        <taxon>Magnoliopsida</taxon>
        <taxon>eudicotyledons</taxon>
        <taxon>Gunneridae</taxon>
        <taxon>Pentapetalae</taxon>
        <taxon>rosids</taxon>
        <taxon>malvids</taxon>
        <taxon>Brassicales</taxon>
        <taxon>Brassicaceae</taxon>
        <taxon>Brassiceae</taxon>
        <taxon>Brassica</taxon>
    </lineage>
</organism>
<proteinExistence type="predicted"/>
<dbReference type="Proteomes" id="UP000824890">
    <property type="component" value="Unassembled WGS sequence"/>
</dbReference>
<keyword evidence="2" id="KW-1185">Reference proteome</keyword>
<evidence type="ECO:0000313" key="2">
    <source>
        <dbReference type="Proteomes" id="UP000824890"/>
    </source>
</evidence>
<dbReference type="EMBL" id="JAGKQM010000010">
    <property type="protein sequence ID" value="KAH0905910.1"/>
    <property type="molecule type" value="Genomic_DNA"/>
</dbReference>
<gene>
    <name evidence="1" type="ORF">HID58_037737</name>
</gene>
<protein>
    <submittedName>
        <fullName evidence="1">Uncharacterized protein</fullName>
    </submittedName>
</protein>